<organism evidence="5 6">
    <name type="scientific">Murimonas intestini</name>
    <dbReference type="NCBI Taxonomy" id="1337051"/>
    <lineage>
        <taxon>Bacteria</taxon>
        <taxon>Bacillati</taxon>
        <taxon>Bacillota</taxon>
        <taxon>Clostridia</taxon>
        <taxon>Lachnospirales</taxon>
        <taxon>Lachnospiraceae</taxon>
        <taxon>Murimonas</taxon>
    </lineage>
</organism>
<evidence type="ECO:0000259" key="4">
    <source>
        <dbReference type="Pfam" id="PF00535"/>
    </source>
</evidence>
<protein>
    <submittedName>
        <fullName evidence="5">Glycosyl transferase family 2</fullName>
    </submittedName>
</protein>
<dbReference type="Gene3D" id="3.90.550.10">
    <property type="entry name" value="Spore Coat Polysaccharide Biosynthesis Protein SpsA, Chain A"/>
    <property type="match status" value="1"/>
</dbReference>
<proteinExistence type="inferred from homology"/>
<dbReference type="EMBL" id="QGGY01000017">
    <property type="protein sequence ID" value="PWJ72622.1"/>
    <property type="molecule type" value="Genomic_DNA"/>
</dbReference>
<keyword evidence="6" id="KW-1185">Reference proteome</keyword>
<accession>A0AB73SZ59</accession>
<dbReference type="AlphaFoldDB" id="A0AB73SZ59"/>
<evidence type="ECO:0000313" key="6">
    <source>
        <dbReference type="Proteomes" id="UP000245412"/>
    </source>
</evidence>
<evidence type="ECO:0000313" key="5">
    <source>
        <dbReference type="EMBL" id="PWJ72622.1"/>
    </source>
</evidence>
<name>A0AB73SZ59_9FIRM</name>
<dbReference type="PANTHER" id="PTHR43685">
    <property type="entry name" value="GLYCOSYLTRANSFERASE"/>
    <property type="match status" value="1"/>
</dbReference>
<keyword evidence="2" id="KW-0328">Glycosyltransferase</keyword>
<dbReference type="GO" id="GO:0016757">
    <property type="term" value="F:glycosyltransferase activity"/>
    <property type="evidence" value="ECO:0007669"/>
    <property type="project" value="UniProtKB-KW"/>
</dbReference>
<comment type="similarity">
    <text evidence="1">Belongs to the glycosyltransferase 2 family.</text>
</comment>
<gene>
    <name evidence="5" type="ORF">C7383_11793</name>
</gene>
<dbReference type="SUPFAM" id="SSF53448">
    <property type="entry name" value="Nucleotide-diphospho-sugar transferases"/>
    <property type="match status" value="1"/>
</dbReference>
<dbReference type="Pfam" id="PF00535">
    <property type="entry name" value="Glycos_transf_2"/>
    <property type="match status" value="1"/>
</dbReference>
<evidence type="ECO:0000256" key="1">
    <source>
        <dbReference type="ARBA" id="ARBA00006739"/>
    </source>
</evidence>
<evidence type="ECO:0000256" key="3">
    <source>
        <dbReference type="ARBA" id="ARBA00022679"/>
    </source>
</evidence>
<dbReference type="PANTHER" id="PTHR43685:SF5">
    <property type="entry name" value="GLYCOSYLTRANSFERASE EPSE-RELATED"/>
    <property type="match status" value="1"/>
</dbReference>
<reference evidence="5 6" key="1">
    <citation type="submission" date="2018-05" db="EMBL/GenBank/DDBJ databases">
        <authorList>
            <person name="Goeker M."/>
            <person name="Huntemann M."/>
            <person name="Clum A."/>
            <person name="Pillay M."/>
            <person name="Palaniappan K."/>
            <person name="Varghese N."/>
            <person name="Mikhailova N."/>
            <person name="Stamatis D."/>
            <person name="Reddy T."/>
            <person name="Daum C."/>
            <person name="Shapiro N."/>
            <person name="Ivanova N."/>
            <person name="Kyrpides N."/>
            <person name="Woyke T."/>
        </authorList>
    </citation>
    <scope>NUCLEOTIDE SEQUENCE [LARGE SCALE GENOMIC DNA]</scope>
    <source>
        <strain evidence="5 6">DSM 26524</strain>
    </source>
</reference>
<evidence type="ECO:0000256" key="2">
    <source>
        <dbReference type="ARBA" id="ARBA00022676"/>
    </source>
</evidence>
<feature type="domain" description="Glycosyltransferase 2-like" evidence="4">
    <location>
        <begin position="4"/>
        <end position="159"/>
    </location>
</feature>
<dbReference type="Proteomes" id="UP000245412">
    <property type="component" value="Unassembled WGS sequence"/>
</dbReference>
<comment type="caution">
    <text evidence="5">The sequence shown here is derived from an EMBL/GenBank/DDBJ whole genome shotgun (WGS) entry which is preliminary data.</text>
</comment>
<dbReference type="InterPro" id="IPR029044">
    <property type="entry name" value="Nucleotide-diphossugar_trans"/>
</dbReference>
<dbReference type="InterPro" id="IPR050834">
    <property type="entry name" value="Glycosyltransf_2"/>
</dbReference>
<keyword evidence="3 5" id="KW-0808">Transferase</keyword>
<dbReference type="RefSeq" id="WP_109748369.1">
    <property type="nucleotide sequence ID" value="NZ_JANKBI010000017.1"/>
</dbReference>
<dbReference type="InterPro" id="IPR001173">
    <property type="entry name" value="Glyco_trans_2-like"/>
</dbReference>
<sequence>MGFSVLMSIYEKEKPEYFREAIDSVLAQTMPPDEIVLVEDGPLPLELDCVIEEYHKKHSILKLVQLKENVKLGKALAEGLRYCSCEFVARMDTDDIAVKDRFEKQYNYMQEHGNVSVVGGSICEFGERGGEVRIKKMPLSHEEIREYAKYRNPLNHMTVMFRKEDVLEAGGYEHFPFLEDYDLWCRLLANRKVLNNLPDVLVNARCGDGLYGRRGGWKYFTRYCKLRKKQRGLGLLNWLEYCISIVLTFGVTVPGNRIRKVIYRYVLRRNDNKLQNIEKRPF</sequence>